<dbReference type="PANTHER" id="PTHR43335">
    <property type="entry name" value="ABC TRANSPORTER, ATP-BINDING PROTEIN"/>
    <property type="match status" value="1"/>
</dbReference>
<dbReference type="GO" id="GO:0005524">
    <property type="term" value="F:ATP binding"/>
    <property type="evidence" value="ECO:0007669"/>
    <property type="project" value="UniProtKB-KW"/>
</dbReference>
<proteinExistence type="inferred from homology"/>
<evidence type="ECO:0000256" key="1">
    <source>
        <dbReference type="ARBA" id="ARBA00005417"/>
    </source>
</evidence>
<dbReference type="CDD" id="cd03230">
    <property type="entry name" value="ABC_DR_subfamily_A"/>
    <property type="match status" value="1"/>
</dbReference>
<dbReference type="PANTHER" id="PTHR43335:SF4">
    <property type="entry name" value="ABC TRANSPORTER, ATP-BINDING PROTEIN"/>
    <property type="match status" value="1"/>
</dbReference>
<dbReference type="Proteomes" id="UP000681870">
    <property type="component" value="Unassembled WGS sequence"/>
</dbReference>
<gene>
    <name evidence="6" type="ORF">KGF86_10095</name>
</gene>
<keyword evidence="4 6" id="KW-0067">ATP-binding</keyword>
<feature type="domain" description="ABC transporter" evidence="5">
    <location>
        <begin position="6"/>
        <end position="237"/>
    </location>
</feature>
<keyword evidence="3" id="KW-0547">Nucleotide-binding</keyword>
<comment type="similarity">
    <text evidence="1">Belongs to the ABC transporter superfamily.</text>
</comment>
<comment type="caution">
    <text evidence="6">The sequence shown here is derived from an EMBL/GenBank/DDBJ whole genome shotgun (WGS) entry which is preliminary data.</text>
</comment>
<evidence type="ECO:0000256" key="4">
    <source>
        <dbReference type="ARBA" id="ARBA00022840"/>
    </source>
</evidence>
<dbReference type="Pfam" id="PF00005">
    <property type="entry name" value="ABC_tran"/>
    <property type="match status" value="1"/>
</dbReference>
<dbReference type="InterPro" id="IPR003439">
    <property type="entry name" value="ABC_transporter-like_ATP-bd"/>
</dbReference>
<dbReference type="RefSeq" id="WP_211741757.1">
    <property type="nucleotide sequence ID" value="NZ_JAGXBY010000003.1"/>
</dbReference>
<dbReference type="Gene3D" id="3.40.50.300">
    <property type="entry name" value="P-loop containing nucleotide triphosphate hydrolases"/>
    <property type="match status" value="1"/>
</dbReference>
<dbReference type="SMART" id="SM00382">
    <property type="entry name" value="AAA"/>
    <property type="match status" value="1"/>
</dbReference>
<organism evidence="6 7">
    <name type="scientific">Ornithinibacillus massiliensis</name>
    <dbReference type="NCBI Taxonomy" id="1944633"/>
    <lineage>
        <taxon>Bacteria</taxon>
        <taxon>Bacillati</taxon>
        <taxon>Bacillota</taxon>
        <taxon>Bacilli</taxon>
        <taxon>Bacillales</taxon>
        <taxon>Bacillaceae</taxon>
        <taxon>Ornithinibacillus</taxon>
    </lineage>
</organism>
<keyword evidence="7" id="KW-1185">Reference proteome</keyword>
<reference evidence="6 7" key="1">
    <citation type="submission" date="2021-05" db="EMBL/GenBank/DDBJ databases">
        <title>Ornithinibacillus massiliensis sp. nov.</title>
        <authorList>
            <person name="Iwaza R."/>
            <person name="Lagier J.-C."/>
            <person name="Raoult D."/>
        </authorList>
    </citation>
    <scope>NUCLEOTIDE SEQUENCE [LARGE SCALE GENOMIC DNA]</scope>
    <source>
        <strain evidence="6 7">Marseille-P3601</strain>
    </source>
</reference>
<sequence length="317" mass="35520">MNEAIIEIQELSKIYDDVPAVDKLSLSIQKGEIFGLLGPNGAGKSTTIFMLLGLTEPTSGNVHVCGIDPTRNPLEVKKRVGYLPDDLGFYQNMTGYENLLYTASLNEIPREEAEKRARSLLEQLGLGGAMHKKTGKYSRGMKQRLGLADVLIKNPEVIILDEPTLGIDPEGVRELLSLINKLNKEKNITVLLSSHHLHQVQQICDRVGIFVKGKLLAKGNMDDLAGQLFKNEAYIVHVEADPIDDYMVNDIKGMKEVSRVEQLNHNTMEIYCDKDITPTIARTVMSYDINLTNISKKNYGLDEIYHLYFEGRETNEA</sequence>
<evidence type="ECO:0000259" key="5">
    <source>
        <dbReference type="PROSITE" id="PS50893"/>
    </source>
</evidence>
<evidence type="ECO:0000313" key="7">
    <source>
        <dbReference type="Proteomes" id="UP000681870"/>
    </source>
</evidence>
<dbReference type="InterPro" id="IPR027417">
    <property type="entry name" value="P-loop_NTPase"/>
</dbReference>
<dbReference type="PROSITE" id="PS50893">
    <property type="entry name" value="ABC_TRANSPORTER_2"/>
    <property type="match status" value="1"/>
</dbReference>
<dbReference type="EMBL" id="JAGXBY010000003">
    <property type="protein sequence ID" value="MBS3680567.1"/>
    <property type="molecule type" value="Genomic_DNA"/>
</dbReference>
<evidence type="ECO:0000256" key="3">
    <source>
        <dbReference type="ARBA" id="ARBA00022741"/>
    </source>
</evidence>
<evidence type="ECO:0000313" key="6">
    <source>
        <dbReference type="EMBL" id="MBS3680567.1"/>
    </source>
</evidence>
<name>A0ABS5MF84_9BACI</name>
<dbReference type="SUPFAM" id="SSF52540">
    <property type="entry name" value="P-loop containing nucleoside triphosphate hydrolases"/>
    <property type="match status" value="1"/>
</dbReference>
<keyword evidence="2" id="KW-0813">Transport</keyword>
<dbReference type="InterPro" id="IPR003593">
    <property type="entry name" value="AAA+_ATPase"/>
</dbReference>
<protein>
    <submittedName>
        <fullName evidence="6">ABC transporter ATP-binding protein</fullName>
    </submittedName>
</protein>
<accession>A0ABS5MF84</accession>
<evidence type="ECO:0000256" key="2">
    <source>
        <dbReference type="ARBA" id="ARBA00022448"/>
    </source>
</evidence>